<organism evidence="1 2">
    <name type="scientific">Forsythia ovata</name>
    <dbReference type="NCBI Taxonomy" id="205694"/>
    <lineage>
        <taxon>Eukaryota</taxon>
        <taxon>Viridiplantae</taxon>
        <taxon>Streptophyta</taxon>
        <taxon>Embryophyta</taxon>
        <taxon>Tracheophyta</taxon>
        <taxon>Spermatophyta</taxon>
        <taxon>Magnoliopsida</taxon>
        <taxon>eudicotyledons</taxon>
        <taxon>Gunneridae</taxon>
        <taxon>Pentapetalae</taxon>
        <taxon>asterids</taxon>
        <taxon>lamiids</taxon>
        <taxon>Lamiales</taxon>
        <taxon>Oleaceae</taxon>
        <taxon>Forsythieae</taxon>
        <taxon>Forsythia</taxon>
    </lineage>
</organism>
<evidence type="ECO:0000313" key="1">
    <source>
        <dbReference type="EMBL" id="KAL2455844.1"/>
    </source>
</evidence>
<evidence type="ECO:0000313" key="2">
    <source>
        <dbReference type="Proteomes" id="UP001604277"/>
    </source>
</evidence>
<keyword evidence="2" id="KW-1185">Reference proteome</keyword>
<gene>
    <name evidence="1" type="ORF">Fot_57235</name>
</gene>
<dbReference type="Proteomes" id="UP001604277">
    <property type="component" value="Unassembled WGS sequence"/>
</dbReference>
<reference evidence="2" key="1">
    <citation type="submission" date="2024-07" db="EMBL/GenBank/DDBJ databases">
        <title>Two chromosome-level genome assemblies of Korean endemic species Abeliophyllum distichum and Forsythia ovata (Oleaceae).</title>
        <authorList>
            <person name="Jang H."/>
        </authorList>
    </citation>
    <scope>NUCLEOTIDE SEQUENCE [LARGE SCALE GENOMIC DNA]</scope>
</reference>
<accession>A0ABD1NY37</accession>
<name>A0ABD1NY37_9LAMI</name>
<sequence>MPHIEQDCGQKYNKLFDASEYMFFGKDIVDEVELGGFEHEEVGVPVIGGRFGRGDDELHEMPSLRLWIDENQLIRPYRPFVEKPKGYALRAIDDNDRFPEEESTISSKFKHSHKKKSNRRKSDGQVSFVSIEDIRDAEELQAVESFRQDFILDECCQRSLMISHASVKIIFIKLNIGILTVMID</sequence>
<proteinExistence type="predicted"/>
<dbReference type="EMBL" id="JBFOLJ010000094">
    <property type="protein sequence ID" value="KAL2455844.1"/>
    <property type="molecule type" value="Genomic_DNA"/>
</dbReference>
<protein>
    <submittedName>
        <fullName evidence="1">CRAL-TRIO domain-containing protein</fullName>
    </submittedName>
</protein>
<dbReference type="AlphaFoldDB" id="A0ABD1NY37"/>
<comment type="caution">
    <text evidence="1">The sequence shown here is derived from an EMBL/GenBank/DDBJ whole genome shotgun (WGS) entry which is preliminary data.</text>
</comment>